<evidence type="ECO:0000313" key="5">
    <source>
        <dbReference type="Proteomes" id="UP001189429"/>
    </source>
</evidence>
<feature type="compositionally biased region" description="Polar residues" evidence="2">
    <location>
        <begin position="1475"/>
        <end position="1487"/>
    </location>
</feature>
<accession>A0ABN9PL84</accession>
<dbReference type="Proteomes" id="UP001189429">
    <property type="component" value="Unassembled WGS sequence"/>
</dbReference>
<dbReference type="PANTHER" id="PTHR45638:SF11">
    <property type="entry name" value="CYCLIC NUCLEOTIDE-GATED CATION CHANNEL SUBUNIT A"/>
    <property type="match status" value="1"/>
</dbReference>
<dbReference type="SUPFAM" id="SSF51206">
    <property type="entry name" value="cAMP-binding domain-like"/>
    <property type="match status" value="7"/>
</dbReference>
<dbReference type="EMBL" id="CAUYUJ010001002">
    <property type="protein sequence ID" value="CAK0793611.1"/>
    <property type="molecule type" value="Genomic_DNA"/>
</dbReference>
<dbReference type="Gene3D" id="2.60.120.10">
    <property type="entry name" value="Jelly Rolls"/>
    <property type="match status" value="7"/>
</dbReference>
<dbReference type="Pfam" id="PF00027">
    <property type="entry name" value="cNMP_binding"/>
    <property type="match status" value="4"/>
</dbReference>
<feature type="compositionally biased region" description="Polar residues" evidence="2">
    <location>
        <begin position="1427"/>
        <end position="1443"/>
    </location>
</feature>
<keyword evidence="1" id="KW-1071">Ligand-gated ion channel</keyword>
<feature type="compositionally biased region" description="Low complexity" evidence="2">
    <location>
        <begin position="1548"/>
        <end position="1557"/>
    </location>
</feature>
<feature type="region of interest" description="Disordered" evidence="2">
    <location>
        <begin position="1"/>
        <end position="36"/>
    </location>
</feature>
<reference evidence="4" key="1">
    <citation type="submission" date="2023-10" db="EMBL/GenBank/DDBJ databases">
        <authorList>
            <person name="Chen Y."/>
            <person name="Shah S."/>
            <person name="Dougan E. K."/>
            <person name="Thang M."/>
            <person name="Chan C."/>
        </authorList>
    </citation>
    <scope>NUCLEOTIDE SEQUENCE [LARGE SCALE GENOMIC DNA]</scope>
</reference>
<evidence type="ECO:0000313" key="4">
    <source>
        <dbReference type="EMBL" id="CAK0793611.1"/>
    </source>
</evidence>
<organism evidence="4 5">
    <name type="scientific">Prorocentrum cordatum</name>
    <dbReference type="NCBI Taxonomy" id="2364126"/>
    <lineage>
        <taxon>Eukaryota</taxon>
        <taxon>Sar</taxon>
        <taxon>Alveolata</taxon>
        <taxon>Dinophyceae</taxon>
        <taxon>Prorocentrales</taxon>
        <taxon>Prorocentraceae</taxon>
        <taxon>Prorocentrum</taxon>
    </lineage>
</organism>
<feature type="region of interest" description="Disordered" evidence="2">
    <location>
        <begin position="220"/>
        <end position="239"/>
    </location>
</feature>
<feature type="domain" description="Cyclic nucleotide-binding" evidence="3">
    <location>
        <begin position="569"/>
        <end position="677"/>
    </location>
</feature>
<dbReference type="InterPro" id="IPR000595">
    <property type="entry name" value="cNMP-bd_dom"/>
</dbReference>
<feature type="domain" description="Cyclic nucleotide-binding" evidence="3">
    <location>
        <begin position="461"/>
        <end position="547"/>
    </location>
</feature>
<protein>
    <recommendedName>
        <fullName evidence="3">Cyclic nucleotide-binding domain-containing protein</fullName>
    </recommendedName>
</protein>
<dbReference type="PROSITE" id="PS50042">
    <property type="entry name" value="CNMP_BINDING_3"/>
    <property type="match status" value="7"/>
</dbReference>
<dbReference type="PANTHER" id="PTHR45638">
    <property type="entry name" value="CYCLIC NUCLEOTIDE-GATED CATION CHANNEL SUBUNIT A"/>
    <property type="match status" value="1"/>
</dbReference>
<dbReference type="SMART" id="SM00100">
    <property type="entry name" value="cNMP"/>
    <property type="match status" value="5"/>
</dbReference>
<evidence type="ECO:0000256" key="1">
    <source>
        <dbReference type="ARBA" id="ARBA00023286"/>
    </source>
</evidence>
<keyword evidence="1" id="KW-0406">Ion transport</keyword>
<feature type="region of interest" description="Disordered" evidence="2">
    <location>
        <begin position="1371"/>
        <end position="1495"/>
    </location>
</feature>
<feature type="region of interest" description="Disordered" evidence="2">
    <location>
        <begin position="1548"/>
        <end position="1573"/>
    </location>
</feature>
<evidence type="ECO:0000259" key="3">
    <source>
        <dbReference type="PROSITE" id="PS50042"/>
    </source>
</evidence>
<feature type="domain" description="Cyclic nucleotide-binding" evidence="3">
    <location>
        <begin position="288"/>
        <end position="400"/>
    </location>
</feature>
<proteinExistence type="predicted"/>
<feature type="compositionally biased region" description="Gly residues" evidence="2">
    <location>
        <begin position="1462"/>
        <end position="1471"/>
    </location>
</feature>
<feature type="compositionally biased region" description="Low complexity" evidence="2">
    <location>
        <begin position="1378"/>
        <end position="1393"/>
    </location>
</feature>
<evidence type="ECO:0000256" key="2">
    <source>
        <dbReference type="SAM" id="MobiDB-lite"/>
    </source>
</evidence>
<feature type="compositionally biased region" description="Gly residues" evidence="2">
    <location>
        <begin position="1414"/>
        <end position="1426"/>
    </location>
</feature>
<dbReference type="CDD" id="cd00038">
    <property type="entry name" value="CAP_ED"/>
    <property type="match status" value="5"/>
</dbReference>
<feature type="domain" description="Cyclic nucleotide-binding" evidence="3">
    <location>
        <begin position="990"/>
        <end position="1037"/>
    </location>
</feature>
<keyword evidence="5" id="KW-1185">Reference proteome</keyword>
<feature type="domain" description="Cyclic nucleotide-binding" evidence="3">
    <location>
        <begin position="735"/>
        <end position="814"/>
    </location>
</feature>
<gene>
    <name evidence="4" type="ORF">PCOR1329_LOCUS3855</name>
</gene>
<feature type="domain" description="Cyclic nucleotide-binding" evidence="3">
    <location>
        <begin position="1102"/>
        <end position="1193"/>
    </location>
</feature>
<feature type="domain" description="Cyclic nucleotide-binding" evidence="3">
    <location>
        <begin position="848"/>
        <end position="920"/>
    </location>
</feature>
<name>A0ABN9PL84_9DINO</name>
<feature type="compositionally biased region" description="Basic and acidic residues" evidence="2">
    <location>
        <begin position="23"/>
        <end position="34"/>
    </location>
</feature>
<dbReference type="InterPro" id="IPR018490">
    <property type="entry name" value="cNMP-bd_dom_sf"/>
</dbReference>
<dbReference type="InterPro" id="IPR050866">
    <property type="entry name" value="CNG_cation_channel"/>
</dbReference>
<dbReference type="InterPro" id="IPR014710">
    <property type="entry name" value="RmlC-like_jellyroll"/>
</dbReference>
<keyword evidence="1" id="KW-0813">Transport</keyword>
<keyword evidence="1" id="KW-0407">Ion channel</keyword>
<sequence>MPPRPSFDVPADVPGALPTLLEQRGDPAHAEEAPPKTLEAPCGCAASGADAALEEGAAAAGGEAAARELVHAELAASPLFAQCEPEVVRGIVRGARGIRLGHGDELDVSASGRAWVVVAGALEARVGPGRAALLGPRTMLNVCGLLGSPPEGGRERAECEQWYRPAAPSDEADKEALAVEAGCVRTLCSQAFAVAGSRGAGQKAPDTLSLTVVGAPPRRAEGEADDALGPAQQEPHSPARHEAGGAWLAAMTVGDVLKVVAGSSSQAQFTANRESLLERWSVALRRRVFPGAPPDALFSLVESAQVHHVSPGDKLATEGESGDAAEALLVLDSGEAAVEKCVPCRDGQGTRVTVMGFLGPGAIVGDACFIGSGMPRPATVRAKTAVTVLIIPSDAILEALRRFPGCLACLHAGVREGAALLQPSLQSHTEVLLMQRLFGWSCLPFVRAVASASERRVLYCGEAVKQEGGSDAALYVVEFGICSVSREGCGDVGMARMGTCFGERELIGIHSVNRSTVRVSTPFAVLLMVPQTAFGAVLSRFPDEERRVRGSTLLPSQRGRGSDVASFPCFRTCSQNFCEDLARSVEIRYYCPGQTVMVEGAMDAAHMSVLKGGRAVVEKRGKKVADVAIGTNFGEFAMMGIARRRGATVRAVTLCQMLEVPRAAFLAALDRNPEDRQHFEKLTTQYSAAETGVRWPLFVDTPANLLYHVNLYTDRYLTPAGSWTSRASGAQLPEDAAVLVLQGSILVEGPGDEVLEFVDGQCFNEQVLVGFPRSGRLVAKEASEVQIMTRETFEKVMAAHPDQRTAAERNILQEMACKAVKRLGFSHGSVGILRFSSLFRAVSDQFALLEGAEGDTMYLLLVGDVQVEASDGLSSAHDGQRQAFGEAVLLGIASAYGKTLRARSSCLVQALPRGSLDEVLDSFPRERALFAGLRVQGCEGSVDSCLARAASFSRMEPEFVSTPPRQYEDVFYAPGEEILTRGDPCALGRSSLFLLMSGQANVEGLHSQRLGSLSPGHVFGEAGALGYAPARTATVRAWRAGLTHCAVLQGPAIEAATKRFPETHRLFKAIFEERQDANACIEECRQDWVHEVVVPALRRSRLFAGLATELVQRVALPLAEVKYGAGEFIAQAGESLDRMFFLLQGRAEVLSREGRVLGDLSGGAVLGEAAVLGLLPVSTAAVRAASECRALVVLADGVREVASSRDASPLRRSLQLLKEERLRQASSGLPACALGIGLAAQDFCARVVNLQAECIEMRADSTWHPLPDSDPCGPHFGVLVGGRGTLVLGFEERPVMALMPGSLLPEGLYAKYGAHVRAQTASQVYRVRLVDIMLAFGSANASFRSFVLFEALWKEARARAASRLKCACGARGAPSGTLSDSSPRPQSSGSLSRDFGGSLAGPGRTDRPRSEGAVGPGARGALGGTLGDTSLRPQSSWSLSRDSGGTLAGAGRADRPPREGAPGPGARGALGGPLSDTSLRHSGSQWLDSGGSAAGAGRADWPFFSEGAPGPGGLAALCSRYRLGEEGLSRGRAPPRPAPCRKPCGPGAALPPCAGRGRANRGSTPPRRSPRVCPLPAERLGSATAAQVARATACLRPLPASPAPRGEAAARVLSEARAEAGRGAAAAPAEARAEGGREAAAALAEAEPTERRLVDRPLVAWLIEIACIGSVAWLRSQVPAPDHSSACGAALRTLATSLATVEGCTLAHAVLVHKVYAHVPPFSAPAPQARPPTWRGVLSDWLACNLPVHVLAVGLSALAARGRRAGGGARAPRAWLASLRRLRLGPFLVKLVVARLVADVTCPGGSRAGP</sequence>
<comment type="caution">
    <text evidence="4">The sequence shown here is derived from an EMBL/GenBank/DDBJ whole genome shotgun (WGS) entry which is preliminary data.</text>
</comment>